<dbReference type="Proteomes" id="UP001206983">
    <property type="component" value="Unassembled WGS sequence"/>
</dbReference>
<evidence type="ECO:0000313" key="3">
    <source>
        <dbReference type="EMBL" id="MCQ6962586.1"/>
    </source>
</evidence>
<accession>A0AAE3KX02</accession>
<protein>
    <recommendedName>
        <fullName evidence="2">UPF0235 protein PV02_05475</fullName>
    </recommendedName>
</protein>
<comment type="caution">
    <text evidence="3">The sequence shown here is derived from an EMBL/GenBank/DDBJ whole genome shotgun (WGS) entry which is preliminary data.</text>
</comment>
<dbReference type="PANTHER" id="PTHR13420">
    <property type="entry name" value="UPF0235 PROTEIN C15ORF40"/>
    <property type="match status" value="1"/>
</dbReference>
<evidence type="ECO:0000256" key="2">
    <source>
        <dbReference type="HAMAP-Rule" id="MF_00634"/>
    </source>
</evidence>
<dbReference type="SMART" id="SM01152">
    <property type="entry name" value="DUF167"/>
    <property type="match status" value="1"/>
</dbReference>
<organism evidence="3 4">
    <name type="scientific">Methanolobus chelungpuianus</name>
    <dbReference type="NCBI Taxonomy" id="502115"/>
    <lineage>
        <taxon>Archaea</taxon>
        <taxon>Methanobacteriati</taxon>
        <taxon>Methanobacteriota</taxon>
        <taxon>Stenosarchaea group</taxon>
        <taxon>Methanomicrobia</taxon>
        <taxon>Methanosarcinales</taxon>
        <taxon>Methanosarcinaceae</taxon>
        <taxon>Methanolobus</taxon>
    </lineage>
</organism>
<dbReference type="RefSeq" id="WP_256622385.1">
    <property type="nucleotide sequence ID" value="NZ_JTEO01000004.1"/>
</dbReference>
<dbReference type="InterPro" id="IPR036591">
    <property type="entry name" value="YggU-like_sf"/>
</dbReference>
<reference evidence="3 4" key="1">
    <citation type="journal article" date="2011" name="Appl. Environ. Microbiol.">
        <title>Methanogenic archaea isolated from Taiwan's Chelungpu fault.</title>
        <authorList>
            <person name="Wu S.Y."/>
            <person name="Lai M.C."/>
        </authorList>
    </citation>
    <scope>NUCLEOTIDE SEQUENCE [LARGE SCALE GENOMIC DNA]</scope>
    <source>
        <strain evidence="3 4">St545Mb</strain>
    </source>
</reference>
<sequence length="107" mass="11551">MSFEDAIKIASGGVIIDIEVTPGSRRTCIPGGYNPWRKRIEVKLSENAQKGKANEQLVEGFSSLFGVREADISIVTGLKNTKKSVLLMGVSREEAVSVMGRGLDKLA</sequence>
<evidence type="ECO:0000313" key="4">
    <source>
        <dbReference type="Proteomes" id="UP001206983"/>
    </source>
</evidence>
<comment type="similarity">
    <text evidence="1 2">Belongs to the UPF0235 family.</text>
</comment>
<evidence type="ECO:0000256" key="1">
    <source>
        <dbReference type="ARBA" id="ARBA00010364"/>
    </source>
</evidence>
<gene>
    <name evidence="3" type="ORF">PV02_05475</name>
</gene>
<dbReference type="Gene3D" id="3.30.1200.10">
    <property type="entry name" value="YggU-like"/>
    <property type="match status" value="1"/>
</dbReference>
<name>A0AAE3KX02_9EURY</name>
<dbReference type="GO" id="GO:0005737">
    <property type="term" value="C:cytoplasm"/>
    <property type="evidence" value="ECO:0007669"/>
    <property type="project" value="TreeGrafter"/>
</dbReference>
<dbReference type="EMBL" id="JTEO01000004">
    <property type="protein sequence ID" value="MCQ6962586.1"/>
    <property type="molecule type" value="Genomic_DNA"/>
</dbReference>
<dbReference type="InterPro" id="IPR003746">
    <property type="entry name" value="DUF167"/>
</dbReference>
<dbReference type="AlphaFoldDB" id="A0AAE3KX02"/>
<dbReference type="SUPFAM" id="SSF69786">
    <property type="entry name" value="YggU-like"/>
    <property type="match status" value="1"/>
</dbReference>
<proteinExistence type="inferred from homology"/>
<dbReference type="Pfam" id="PF02594">
    <property type="entry name" value="DUF167"/>
    <property type="match status" value="1"/>
</dbReference>
<dbReference type="PANTHER" id="PTHR13420:SF7">
    <property type="entry name" value="UPF0235 PROTEIN C15ORF40"/>
    <property type="match status" value="1"/>
</dbReference>
<keyword evidence="4" id="KW-1185">Reference proteome</keyword>
<dbReference type="HAMAP" id="MF_00634">
    <property type="entry name" value="UPF0235"/>
    <property type="match status" value="1"/>
</dbReference>
<dbReference type="NCBIfam" id="TIGR00251">
    <property type="entry name" value="DUF167 family protein"/>
    <property type="match status" value="1"/>
</dbReference>